<dbReference type="SUPFAM" id="SSF56601">
    <property type="entry name" value="beta-lactamase/transpeptidase-like"/>
    <property type="match status" value="1"/>
</dbReference>
<evidence type="ECO:0000313" key="6">
    <source>
        <dbReference type="EMBL" id="RPE31925.1"/>
    </source>
</evidence>
<feature type="signal peptide" evidence="3">
    <location>
        <begin position="1"/>
        <end position="29"/>
    </location>
</feature>
<dbReference type="PRINTS" id="PR00118">
    <property type="entry name" value="BLACTAMASEA"/>
</dbReference>
<dbReference type="GO" id="GO:0046677">
    <property type="term" value="P:response to antibiotic"/>
    <property type="evidence" value="ECO:0007669"/>
    <property type="project" value="InterPro"/>
</dbReference>
<gene>
    <name evidence="6" type="ORF">EDD38_0167</name>
    <name evidence="5" type="ORF">EDD39_6381</name>
</gene>
<evidence type="ECO:0000256" key="3">
    <source>
        <dbReference type="SAM" id="SignalP"/>
    </source>
</evidence>
<dbReference type="EMBL" id="RJVJ01000002">
    <property type="protein sequence ID" value="ROR38204.1"/>
    <property type="molecule type" value="Genomic_DNA"/>
</dbReference>
<feature type="domain" description="Beta-lactamase class A catalytic" evidence="4">
    <location>
        <begin position="50"/>
        <end position="262"/>
    </location>
</feature>
<dbReference type="AlphaFoldDB" id="A0A3N4RMD9"/>
<dbReference type="Proteomes" id="UP000267408">
    <property type="component" value="Unassembled WGS sequence"/>
</dbReference>
<dbReference type="PROSITE" id="PS51257">
    <property type="entry name" value="PROKAR_LIPOPROTEIN"/>
    <property type="match status" value="1"/>
</dbReference>
<dbReference type="GO" id="GO:0030655">
    <property type="term" value="P:beta-lactam antibiotic catabolic process"/>
    <property type="evidence" value="ECO:0007669"/>
    <property type="project" value="InterPro"/>
</dbReference>
<dbReference type="Gene3D" id="3.40.710.10">
    <property type="entry name" value="DD-peptidase/beta-lactamase superfamily"/>
    <property type="match status" value="1"/>
</dbReference>
<organism evidence="6 7">
    <name type="scientific">Kitasatospora cineracea</name>
    <dbReference type="NCBI Taxonomy" id="88074"/>
    <lineage>
        <taxon>Bacteria</taxon>
        <taxon>Bacillati</taxon>
        <taxon>Actinomycetota</taxon>
        <taxon>Actinomycetes</taxon>
        <taxon>Kitasatosporales</taxon>
        <taxon>Streptomycetaceae</taxon>
        <taxon>Kitasatospora</taxon>
    </lineage>
</organism>
<dbReference type="PROSITE" id="PS51318">
    <property type="entry name" value="TAT"/>
    <property type="match status" value="1"/>
</dbReference>
<dbReference type="PANTHER" id="PTHR35333:SF3">
    <property type="entry name" value="BETA-LACTAMASE-TYPE TRANSPEPTIDASE FOLD CONTAINING PROTEIN"/>
    <property type="match status" value="1"/>
</dbReference>
<dbReference type="PANTHER" id="PTHR35333">
    <property type="entry name" value="BETA-LACTAMASE"/>
    <property type="match status" value="1"/>
</dbReference>
<evidence type="ECO:0000256" key="1">
    <source>
        <dbReference type="ARBA" id="ARBA00018879"/>
    </source>
</evidence>
<reference evidence="7 8" key="1">
    <citation type="submission" date="2018-11" db="EMBL/GenBank/DDBJ databases">
        <title>Sequencing the genomes of 1000 actinobacteria strains.</title>
        <authorList>
            <person name="Klenk H.-P."/>
        </authorList>
    </citation>
    <scope>NUCLEOTIDE SEQUENCE [LARGE SCALE GENOMIC DNA]</scope>
    <source>
        <strain evidence="5 8">DSM 44780</strain>
        <strain evidence="6 7">DSM 44781</strain>
    </source>
</reference>
<evidence type="ECO:0000256" key="2">
    <source>
        <dbReference type="ARBA" id="ARBA00030171"/>
    </source>
</evidence>
<keyword evidence="3" id="KW-0732">Signal</keyword>
<comment type="caution">
    <text evidence="6">The sequence shown here is derived from an EMBL/GenBank/DDBJ whole genome shotgun (WGS) entry which is preliminary data.</text>
</comment>
<dbReference type="NCBIfam" id="NF033103">
    <property type="entry name" value="bla_class_A"/>
    <property type="match status" value="1"/>
</dbReference>
<feature type="chain" id="PRO_5044596164" description="Beta-lactamase" evidence="3">
    <location>
        <begin position="30"/>
        <end position="290"/>
    </location>
</feature>
<keyword evidence="7" id="KW-1185">Reference proteome</keyword>
<dbReference type="InterPro" id="IPR006311">
    <property type="entry name" value="TAT_signal"/>
</dbReference>
<dbReference type="InterPro" id="IPR045155">
    <property type="entry name" value="Beta-lactam_cat"/>
</dbReference>
<accession>A0A8G1UGP4</accession>
<name>A0A3N4RMD9_9ACTN</name>
<sequence length="290" mass="30457">MHPRPARRHLLTAAGAAALACALPAPAAAATTRLADSFRQLEREHGARLGVLAHDTGSGATVRYRADEAFPLCSTFKPLAVAALMRAGDDLSARVHYTDADVADSGHAPVTGRTRVLTVAELCAAAIEFSDNTAANLLLRRLGGPTAVTRFCRSLGDPATRLDRWEPALNSAEPDRSTDTTTPHALARTFARLTLGDALARPHRARLTAWLRASTTGTHRLRAGLPPSWALADKTGTGSYGTANDLALAWPPHRPPLVLAVLSTRPTAPAAAPDEPLLARTAALLAAALP</sequence>
<evidence type="ECO:0000313" key="5">
    <source>
        <dbReference type="EMBL" id="ROR38204.1"/>
    </source>
</evidence>
<evidence type="ECO:0000313" key="8">
    <source>
        <dbReference type="Proteomes" id="UP000267408"/>
    </source>
</evidence>
<dbReference type="Pfam" id="PF13354">
    <property type="entry name" value="Beta-lactamase2"/>
    <property type="match status" value="1"/>
</dbReference>
<dbReference type="GO" id="GO:0008800">
    <property type="term" value="F:beta-lactamase activity"/>
    <property type="evidence" value="ECO:0007669"/>
    <property type="project" value="InterPro"/>
</dbReference>
<dbReference type="Proteomes" id="UP000266906">
    <property type="component" value="Unassembled WGS sequence"/>
</dbReference>
<dbReference type="InterPro" id="IPR012338">
    <property type="entry name" value="Beta-lactam/transpept-like"/>
</dbReference>
<evidence type="ECO:0000259" key="4">
    <source>
        <dbReference type="Pfam" id="PF13354"/>
    </source>
</evidence>
<dbReference type="EMBL" id="RKQG01000001">
    <property type="protein sequence ID" value="RPE31925.1"/>
    <property type="molecule type" value="Genomic_DNA"/>
</dbReference>
<evidence type="ECO:0000313" key="7">
    <source>
        <dbReference type="Proteomes" id="UP000266906"/>
    </source>
</evidence>
<dbReference type="RefSeq" id="WP_208765692.1">
    <property type="nucleotide sequence ID" value="NZ_JBEYIY010000008.1"/>
</dbReference>
<dbReference type="InterPro" id="IPR000871">
    <property type="entry name" value="Beta-lactam_class-A"/>
</dbReference>
<accession>A0A3N4RMD9</accession>
<protein>
    <recommendedName>
        <fullName evidence="1">Beta-lactamase</fullName>
    </recommendedName>
    <alternativeName>
        <fullName evidence="2">Penicillinase</fullName>
    </alternativeName>
</protein>
<proteinExistence type="predicted"/>